<name>A0A1A7YAQ9_9TELE</name>
<gene>
    <name evidence="1" type="primary">Nfu_g_1_016921</name>
</gene>
<organism evidence="1">
    <name type="scientific">Iconisemion striatum</name>
    <dbReference type="NCBI Taxonomy" id="60296"/>
    <lineage>
        <taxon>Eukaryota</taxon>
        <taxon>Metazoa</taxon>
        <taxon>Chordata</taxon>
        <taxon>Craniata</taxon>
        <taxon>Vertebrata</taxon>
        <taxon>Euteleostomi</taxon>
        <taxon>Actinopterygii</taxon>
        <taxon>Neopterygii</taxon>
        <taxon>Teleostei</taxon>
        <taxon>Neoteleostei</taxon>
        <taxon>Acanthomorphata</taxon>
        <taxon>Ovalentaria</taxon>
        <taxon>Atherinomorphae</taxon>
        <taxon>Cyprinodontiformes</taxon>
        <taxon>Nothobranchiidae</taxon>
        <taxon>Iconisemion</taxon>
    </lineage>
</organism>
<sequence length="169" mass="18933">HDTIGSEVISVLADDHSRQDNQETPCNVDDFYIESDVSDVYEEMLASPDRNVSDNDMDLVAVLGHFAISNVDTSNSVVIAPRKHVLKSACMALSKSYFAWNKVPNTEFVGEMADDYEWFSLMCGQKPSFENFDIELFVDEEIRGNIDKVANCRTASDVLELKCRLGLPV</sequence>
<reference evidence="1" key="1">
    <citation type="submission" date="2016-05" db="EMBL/GenBank/DDBJ databases">
        <authorList>
            <person name="Lavstsen T."/>
            <person name="Jespersen J.S."/>
        </authorList>
    </citation>
    <scope>NUCLEOTIDE SEQUENCE</scope>
    <source>
        <tissue evidence="1">Brain</tissue>
    </source>
</reference>
<dbReference type="AlphaFoldDB" id="A0A1A7YAQ9"/>
<protein>
    <submittedName>
        <fullName evidence="1">Uncharacterized protein</fullName>
    </submittedName>
</protein>
<proteinExistence type="predicted"/>
<evidence type="ECO:0000313" key="1">
    <source>
        <dbReference type="EMBL" id="SBP27331.1"/>
    </source>
</evidence>
<dbReference type="EMBL" id="HADX01005099">
    <property type="protein sequence ID" value="SBP27331.1"/>
    <property type="molecule type" value="Transcribed_RNA"/>
</dbReference>
<accession>A0A1A7YAQ9</accession>
<reference evidence="1" key="2">
    <citation type="submission" date="2016-06" db="EMBL/GenBank/DDBJ databases">
        <title>The genome of a short-lived fish provides insights into sex chromosome evolution and the genetic control of aging.</title>
        <authorList>
            <person name="Reichwald K."/>
            <person name="Felder M."/>
            <person name="Petzold A."/>
            <person name="Koch P."/>
            <person name="Groth M."/>
            <person name="Platzer M."/>
        </authorList>
    </citation>
    <scope>NUCLEOTIDE SEQUENCE</scope>
    <source>
        <tissue evidence="1">Brain</tissue>
    </source>
</reference>
<feature type="non-terminal residue" evidence="1">
    <location>
        <position position="1"/>
    </location>
</feature>